<dbReference type="EMBL" id="JACHFM010000001">
    <property type="protein sequence ID" value="MBB5221274.1"/>
    <property type="molecule type" value="Genomic_DNA"/>
</dbReference>
<comment type="caution">
    <text evidence="1">The sequence shown here is derived from an EMBL/GenBank/DDBJ whole genome shotgun (WGS) entry which is preliminary data.</text>
</comment>
<reference evidence="1 2" key="1">
    <citation type="submission" date="2020-08" db="EMBL/GenBank/DDBJ databases">
        <title>Genomic Encyclopedia of Type Strains, Phase IV (KMG-IV): sequencing the most valuable type-strain genomes for metagenomic binning, comparative biology and taxonomic classification.</title>
        <authorList>
            <person name="Goeker M."/>
        </authorList>
    </citation>
    <scope>NUCLEOTIDE SEQUENCE [LARGE SCALE GENOMIC DNA]</scope>
    <source>
        <strain evidence="1 2">DSM 101730</strain>
    </source>
</reference>
<proteinExistence type="predicted"/>
<gene>
    <name evidence="1" type="ORF">HNP73_001195</name>
</gene>
<dbReference type="GO" id="GO:0016787">
    <property type="term" value="F:hydrolase activity"/>
    <property type="evidence" value="ECO:0007669"/>
    <property type="project" value="UniProtKB-KW"/>
</dbReference>
<dbReference type="InterPro" id="IPR029069">
    <property type="entry name" value="HotDog_dom_sf"/>
</dbReference>
<dbReference type="AlphaFoldDB" id="A0A840SJY5"/>
<keyword evidence="2" id="KW-1185">Reference proteome</keyword>
<evidence type="ECO:0000313" key="2">
    <source>
        <dbReference type="Proteomes" id="UP000549457"/>
    </source>
</evidence>
<evidence type="ECO:0000313" key="1">
    <source>
        <dbReference type="EMBL" id="MBB5221274.1"/>
    </source>
</evidence>
<keyword evidence="1" id="KW-0378">Hydrolase</keyword>
<dbReference type="Proteomes" id="UP000549457">
    <property type="component" value="Unassembled WGS sequence"/>
</dbReference>
<sequence length="69" mass="7468">MDTAETRFVEMIVPEQTNHYGALFGGNGPASMARAAFATATRRSRRSVVMAATERVDSTCRRASARSST</sequence>
<dbReference type="RefSeq" id="WP_221288224.1">
    <property type="nucleotide sequence ID" value="NZ_JACHFM010000001.1"/>
</dbReference>
<accession>A0A840SJY5</accession>
<organism evidence="1 2">
    <name type="scientific">Amaricoccus macauensis</name>
    <dbReference type="NCBI Taxonomy" id="57001"/>
    <lineage>
        <taxon>Bacteria</taxon>
        <taxon>Pseudomonadati</taxon>
        <taxon>Pseudomonadota</taxon>
        <taxon>Alphaproteobacteria</taxon>
        <taxon>Rhodobacterales</taxon>
        <taxon>Paracoccaceae</taxon>
        <taxon>Amaricoccus</taxon>
    </lineage>
</organism>
<name>A0A840SJY5_9RHOB</name>
<dbReference type="Gene3D" id="3.10.129.10">
    <property type="entry name" value="Hotdog Thioesterase"/>
    <property type="match status" value="1"/>
</dbReference>
<protein>
    <submittedName>
        <fullName evidence="1">Acyl-CoA hydrolase</fullName>
    </submittedName>
</protein>
<dbReference type="SUPFAM" id="SSF54637">
    <property type="entry name" value="Thioesterase/thiol ester dehydrase-isomerase"/>
    <property type="match status" value="1"/>
</dbReference>